<keyword evidence="4" id="KW-1185">Reference proteome</keyword>
<reference evidence="3 4" key="1">
    <citation type="journal article" date="2012" name="Plant Cell">
        <title>Genome comparison of barley and maize smut fungi reveals targeted loss of RNA silencing components and species-specific presence of transposable elements.</title>
        <authorList>
            <person name="Laurie J.D."/>
            <person name="Ali S."/>
            <person name="Linning R."/>
            <person name="Mannhaupt G."/>
            <person name="Wong P."/>
            <person name="Gueldener U."/>
            <person name="Muensterkoetter M."/>
            <person name="Moore R."/>
            <person name="Kahmann R."/>
            <person name="Bakkeren G."/>
            <person name="Schirawski J."/>
        </authorList>
    </citation>
    <scope>NUCLEOTIDE SEQUENCE [LARGE SCALE GENOMIC DNA]</scope>
    <source>
        <strain evidence="4">Uh4875-4</strain>
    </source>
</reference>
<dbReference type="AlphaFoldDB" id="I2G4Y9"/>
<feature type="region of interest" description="Disordered" evidence="2">
    <location>
        <begin position="1"/>
        <end position="24"/>
    </location>
</feature>
<feature type="compositionally biased region" description="Basic and acidic residues" evidence="2">
    <location>
        <begin position="58"/>
        <end position="67"/>
    </location>
</feature>
<protein>
    <recommendedName>
        <fullName evidence="5">BZIP domain-containing protein</fullName>
    </recommendedName>
</protein>
<gene>
    <name evidence="3" type="ORF">UHOR_00751</name>
</gene>
<dbReference type="STRING" id="1128400.I2G4Y9"/>
<dbReference type="CDD" id="cd14688">
    <property type="entry name" value="bZIP_YAP"/>
    <property type="match status" value="1"/>
</dbReference>
<feature type="compositionally biased region" description="Polar residues" evidence="2">
    <location>
        <begin position="474"/>
        <end position="483"/>
    </location>
</feature>
<name>I2G4Y9_USTHO</name>
<dbReference type="GO" id="GO:0003700">
    <property type="term" value="F:DNA-binding transcription factor activity"/>
    <property type="evidence" value="ECO:0007669"/>
    <property type="project" value="InterPro"/>
</dbReference>
<evidence type="ECO:0008006" key="5">
    <source>
        <dbReference type="Google" id="ProtNLM"/>
    </source>
</evidence>
<evidence type="ECO:0000256" key="1">
    <source>
        <dbReference type="SAM" id="Coils"/>
    </source>
</evidence>
<comment type="caution">
    <text evidence="3">The sequence shown here is derived from an EMBL/GenBank/DDBJ whole genome shotgun (WGS) entry which is preliminary data.</text>
</comment>
<feature type="compositionally biased region" description="Basic and acidic residues" evidence="2">
    <location>
        <begin position="560"/>
        <end position="569"/>
    </location>
</feature>
<dbReference type="Proteomes" id="UP000006174">
    <property type="component" value="Unassembled WGS sequence"/>
</dbReference>
<sequence length="605" mass="64547">MGRGRRPNMALEPTRALQTQRAFRQRKAEHLASLEESVAKLTDENAKLRKLLNLPPTPKEDVGDRSRSSSPTRAGVPTPTSTESAQSLSGGCDNCERMREANRQLALAAAQVEEQMSHLQQSIKALRSVLQHHNIPIPSPLVGSTGSPVTAAMGEKVYRHTKKTRYSADPLLQPQLPLLSDASPSTTAVSGIQMTSNYLGAALPSSAVASHEQYHQQQQQYASSSRRPNPITTSGTQAWHTPSPSAILSAPTPPSASFSPRHAYISHNNSAHPSQAEESYYKSRHPPARQNSGNSTSGSGSSSGSGSNSRQLPPPNAGVEMSPARQAAHLPPWSGHGHNGAIGVSSPASMGRYHLALPALSPHSNGNWYHSPSSWSYPSTSTEAGPSEGYARSSTSNGRRGEREDYAYEPQQQQYTYGGRYARIAPLSSAASPSYAAAQSPYDPHQQAVASPRYPPRDRDDSEAGGAGRYVASNYGSVSSHRSSGPGERDQKSKRGPPNASNGDTQVKKICCPPKASLSSSTGAQALSRGCGPKAEQAKPDEKNQANWTAPPPLGVTFDMRIDAKKQLDNPDAQPPATLEDGKAQDDDECCFGLVNCDDDGRIVI</sequence>
<dbReference type="EMBL" id="CAGI01000189">
    <property type="protein sequence ID" value="CCF54232.1"/>
    <property type="molecule type" value="Genomic_DNA"/>
</dbReference>
<feature type="region of interest" description="Disordered" evidence="2">
    <location>
        <begin position="210"/>
        <end position="341"/>
    </location>
</feature>
<feature type="region of interest" description="Disordered" evidence="2">
    <location>
        <begin position="49"/>
        <end position="92"/>
    </location>
</feature>
<feature type="compositionally biased region" description="Polar residues" evidence="2">
    <location>
        <begin position="68"/>
        <end position="89"/>
    </location>
</feature>
<feature type="compositionally biased region" description="Low complexity" evidence="2">
    <location>
        <begin position="373"/>
        <end position="382"/>
    </location>
</feature>
<feature type="compositionally biased region" description="Low complexity" evidence="2">
    <location>
        <begin position="291"/>
        <end position="309"/>
    </location>
</feature>
<evidence type="ECO:0000313" key="4">
    <source>
        <dbReference type="Proteomes" id="UP000006174"/>
    </source>
</evidence>
<feature type="region of interest" description="Disordered" evidence="2">
    <location>
        <begin position="435"/>
        <end position="588"/>
    </location>
</feature>
<evidence type="ECO:0000256" key="2">
    <source>
        <dbReference type="SAM" id="MobiDB-lite"/>
    </source>
</evidence>
<organism evidence="3 4">
    <name type="scientific">Ustilago hordei</name>
    <name type="common">Barley covered smut fungus</name>
    <dbReference type="NCBI Taxonomy" id="120017"/>
    <lineage>
        <taxon>Eukaryota</taxon>
        <taxon>Fungi</taxon>
        <taxon>Dikarya</taxon>
        <taxon>Basidiomycota</taxon>
        <taxon>Ustilaginomycotina</taxon>
        <taxon>Ustilaginomycetes</taxon>
        <taxon>Ustilaginales</taxon>
        <taxon>Ustilaginaceae</taxon>
        <taxon>Ustilago</taxon>
    </lineage>
</organism>
<accession>I2G4Y9</accession>
<keyword evidence="1" id="KW-0175">Coiled coil</keyword>
<dbReference type="SUPFAM" id="SSF57959">
    <property type="entry name" value="Leucine zipper domain"/>
    <property type="match status" value="1"/>
</dbReference>
<feature type="compositionally biased region" description="Polar residues" evidence="2">
    <location>
        <begin position="226"/>
        <end position="246"/>
    </location>
</feature>
<feature type="compositionally biased region" description="Low complexity" evidence="2">
    <location>
        <begin position="210"/>
        <end position="225"/>
    </location>
</feature>
<dbReference type="InterPro" id="IPR046347">
    <property type="entry name" value="bZIP_sf"/>
</dbReference>
<dbReference type="eggNOG" id="ENOG502SCYA">
    <property type="taxonomic scope" value="Eukaryota"/>
</dbReference>
<dbReference type="OMA" id="KRICAND"/>
<evidence type="ECO:0000313" key="3">
    <source>
        <dbReference type="EMBL" id="CCF54232.1"/>
    </source>
</evidence>
<proteinExistence type="predicted"/>
<feature type="region of interest" description="Disordered" evidence="2">
    <location>
        <begin position="373"/>
        <end position="410"/>
    </location>
</feature>
<feature type="compositionally biased region" description="Polar residues" evidence="2">
    <location>
        <begin position="266"/>
        <end position="277"/>
    </location>
</feature>
<dbReference type="HOGENOM" id="CLU_524936_0_0_1"/>
<dbReference type="Gene3D" id="1.20.5.170">
    <property type="match status" value="1"/>
</dbReference>
<feature type="coiled-coil region" evidence="1">
    <location>
        <begin position="95"/>
        <end position="129"/>
    </location>
</feature>